<sequence>MAGVATVVTYMSYSFWCQGWESQASKVRIGYMSTFGEPASKSASVSDALWSDPIRRCFPRHGSVSHQKWMLQSNRDHLSQSLRLSVIPAQSLVSLPSDCWFLEESAPGVGAQLQSSRGREGGGSDFQPGDQPPMHVLGRRGFSLIARDETEGVWMGGGKRLQGKRVSKEKAAAALLAPGPSPQQGNTEQLSLTILRGTR</sequence>
<dbReference type="AlphaFoldDB" id="A0AB34GDN2"/>
<dbReference type="Proteomes" id="UP001159641">
    <property type="component" value="Unassembled WGS sequence"/>
</dbReference>
<comment type="caution">
    <text evidence="2">The sequence shown here is derived from an EMBL/GenBank/DDBJ whole genome shotgun (WGS) entry which is preliminary data.</text>
</comment>
<evidence type="ECO:0000313" key="3">
    <source>
        <dbReference type="Proteomes" id="UP001159641"/>
    </source>
</evidence>
<feature type="region of interest" description="Disordered" evidence="1">
    <location>
        <begin position="111"/>
        <end position="134"/>
    </location>
</feature>
<keyword evidence="3" id="KW-1185">Reference proteome</keyword>
<evidence type="ECO:0000256" key="1">
    <source>
        <dbReference type="SAM" id="MobiDB-lite"/>
    </source>
</evidence>
<feature type="region of interest" description="Disordered" evidence="1">
    <location>
        <begin position="177"/>
        <end position="199"/>
    </location>
</feature>
<reference evidence="2 3" key="1">
    <citation type="submission" date="2022-11" db="EMBL/GenBank/DDBJ databases">
        <title>Whole genome sequence of Eschrichtius robustus ER-17-0199.</title>
        <authorList>
            <person name="Bruniche-Olsen A."/>
            <person name="Black A.N."/>
            <person name="Fields C.J."/>
            <person name="Walden K."/>
            <person name="Dewoody J.A."/>
        </authorList>
    </citation>
    <scope>NUCLEOTIDE SEQUENCE [LARGE SCALE GENOMIC DNA]</scope>
    <source>
        <strain evidence="2">ER-17-0199</strain>
        <tissue evidence="2">Blubber</tissue>
    </source>
</reference>
<proteinExistence type="predicted"/>
<protein>
    <submittedName>
        <fullName evidence="2">Uncharacterized protein</fullName>
    </submittedName>
</protein>
<name>A0AB34GDN2_ESCRO</name>
<feature type="compositionally biased region" description="Polar residues" evidence="1">
    <location>
        <begin position="182"/>
        <end position="192"/>
    </location>
</feature>
<accession>A0AB34GDN2</accession>
<dbReference type="EMBL" id="JAIQCJ010002358">
    <property type="protein sequence ID" value="KAJ8776670.1"/>
    <property type="molecule type" value="Genomic_DNA"/>
</dbReference>
<gene>
    <name evidence="2" type="ORF">J1605_015259</name>
</gene>
<organism evidence="2 3">
    <name type="scientific">Eschrichtius robustus</name>
    <name type="common">California gray whale</name>
    <name type="synonym">Eschrichtius gibbosus</name>
    <dbReference type="NCBI Taxonomy" id="9764"/>
    <lineage>
        <taxon>Eukaryota</taxon>
        <taxon>Metazoa</taxon>
        <taxon>Chordata</taxon>
        <taxon>Craniata</taxon>
        <taxon>Vertebrata</taxon>
        <taxon>Euteleostomi</taxon>
        <taxon>Mammalia</taxon>
        <taxon>Eutheria</taxon>
        <taxon>Laurasiatheria</taxon>
        <taxon>Artiodactyla</taxon>
        <taxon>Whippomorpha</taxon>
        <taxon>Cetacea</taxon>
        <taxon>Mysticeti</taxon>
        <taxon>Eschrichtiidae</taxon>
        <taxon>Eschrichtius</taxon>
    </lineage>
</organism>
<evidence type="ECO:0000313" key="2">
    <source>
        <dbReference type="EMBL" id="KAJ8776670.1"/>
    </source>
</evidence>